<evidence type="ECO:0000259" key="3">
    <source>
        <dbReference type="SMART" id="SM00244"/>
    </source>
</evidence>
<organism evidence="4 5">
    <name type="scientific">Francisella philomiragia</name>
    <dbReference type="NCBI Taxonomy" id="28110"/>
    <lineage>
        <taxon>Bacteria</taxon>
        <taxon>Pseudomonadati</taxon>
        <taxon>Pseudomonadota</taxon>
        <taxon>Gammaproteobacteria</taxon>
        <taxon>Thiotrichales</taxon>
        <taxon>Francisellaceae</taxon>
        <taxon>Francisella</taxon>
    </lineage>
</organism>
<reference evidence="4 5" key="1">
    <citation type="submission" date="2020-08" db="EMBL/GenBank/DDBJ databases">
        <title>Comparative genomics of Francisella species.</title>
        <authorList>
            <person name="Sahl J."/>
            <person name="Sjodin A."/>
            <person name="Wagner D."/>
            <person name="Forsman M."/>
        </authorList>
    </citation>
    <scope>NUCLEOTIDE SEQUENCE [LARGE SCALE GENOMIC DNA]</scope>
    <source>
        <strain evidence="4 5">F1093</strain>
    </source>
</reference>
<dbReference type="PANTHER" id="PTHR43327">
    <property type="entry name" value="STOMATIN-LIKE PROTEIN 2, MITOCHONDRIAL"/>
    <property type="match status" value="1"/>
</dbReference>
<gene>
    <name evidence="4" type="ORF">IBE52_08940</name>
</gene>
<protein>
    <submittedName>
        <fullName evidence="4">SPFH domain-containing protein</fullName>
    </submittedName>
</protein>
<dbReference type="InterPro" id="IPR036013">
    <property type="entry name" value="Band_7/SPFH_dom_sf"/>
</dbReference>
<dbReference type="SMART" id="SM00244">
    <property type="entry name" value="PHB"/>
    <property type="match status" value="1"/>
</dbReference>
<evidence type="ECO:0000313" key="4">
    <source>
        <dbReference type="EMBL" id="MBK2303041.1"/>
    </source>
</evidence>
<evidence type="ECO:0000313" key="5">
    <source>
        <dbReference type="Proteomes" id="UP000760407"/>
    </source>
</evidence>
<dbReference type="Gene3D" id="3.30.479.30">
    <property type="entry name" value="Band 7 domain"/>
    <property type="match status" value="1"/>
</dbReference>
<feature type="domain" description="Band 7" evidence="3">
    <location>
        <begin position="19"/>
        <end position="178"/>
    </location>
</feature>
<name>A0ABS1GDX5_9GAMM</name>
<keyword evidence="5" id="KW-1185">Reference proteome</keyword>
<comment type="subcellular location">
    <subcellularLocation>
        <location evidence="1">Membrane</location>
        <topology evidence="1">Single-pass membrane protein</topology>
    </subcellularLocation>
</comment>
<dbReference type="Proteomes" id="UP000760407">
    <property type="component" value="Unassembled WGS sequence"/>
</dbReference>
<accession>A0ABS1GDX5</accession>
<proteinExistence type="predicted"/>
<dbReference type="Pfam" id="PF01145">
    <property type="entry name" value="Band_7"/>
    <property type="match status" value="1"/>
</dbReference>
<dbReference type="InterPro" id="IPR001107">
    <property type="entry name" value="Band_7"/>
</dbReference>
<comment type="caution">
    <text evidence="4">The sequence shown here is derived from an EMBL/GenBank/DDBJ whole genome shotgun (WGS) entry which is preliminary data.</text>
</comment>
<sequence length="298" mass="33644">MFMFFLIFLVIISIFLLAFSISIVETQSVNIIERFGKFVRIQRAGLNFRIPFIERIAGRVSLRVQQLDIVAETKTRDNVFVHMKVSVQFLVEESKAVDAFYKLTNARAQMESYVFDVIRSSLPRMSLDESFENKDAIALDIKKELSEEMSAYGYTIIKSLVVDINPEENVKRSMNEINAAQRQLEATKAKAEAEKLIKIKEAEGQKESMKLLGEGIAEQRKAIARGLRVSIEDVKEGTGGNISSEYISSLVMMYQYLDTLENMTKSGKSNVIFTPNSPKGFNNLTSEMISALSAVKDM</sequence>
<dbReference type="CDD" id="cd03407">
    <property type="entry name" value="SPFH_like_u4"/>
    <property type="match status" value="1"/>
</dbReference>
<dbReference type="PANTHER" id="PTHR43327:SF31">
    <property type="entry name" value="HYPERSENSITIVE-INDUCED RESPONSE PROTEIN 2"/>
    <property type="match status" value="1"/>
</dbReference>
<evidence type="ECO:0000256" key="1">
    <source>
        <dbReference type="ARBA" id="ARBA00004167"/>
    </source>
</evidence>
<dbReference type="EMBL" id="JACTSG010000006">
    <property type="protein sequence ID" value="MBK2303041.1"/>
    <property type="molecule type" value="Genomic_DNA"/>
</dbReference>
<evidence type="ECO:0000256" key="2">
    <source>
        <dbReference type="SAM" id="Coils"/>
    </source>
</evidence>
<dbReference type="InterPro" id="IPR050710">
    <property type="entry name" value="Band7/mec-2_domain"/>
</dbReference>
<dbReference type="RefSeq" id="WP_200167307.1">
    <property type="nucleotide sequence ID" value="NZ_JACTSG010000006.1"/>
</dbReference>
<feature type="coiled-coil region" evidence="2">
    <location>
        <begin position="170"/>
        <end position="197"/>
    </location>
</feature>
<keyword evidence="2" id="KW-0175">Coiled coil</keyword>
<dbReference type="SUPFAM" id="SSF117892">
    <property type="entry name" value="Band 7/SPFH domain"/>
    <property type="match status" value="1"/>
</dbReference>